<protein>
    <submittedName>
        <fullName evidence="1">Uncharacterized protein</fullName>
    </submittedName>
</protein>
<evidence type="ECO:0000313" key="1">
    <source>
        <dbReference type="EMBL" id="JAD89496.1"/>
    </source>
</evidence>
<proteinExistence type="predicted"/>
<dbReference type="AlphaFoldDB" id="A0A0A9DNY2"/>
<dbReference type="EMBL" id="GBRH01208399">
    <property type="protein sequence ID" value="JAD89496.1"/>
    <property type="molecule type" value="Transcribed_RNA"/>
</dbReference>
<name>A0A0A9DNY2_ARUDO</name>
<reference evidence="1" key="2">
    <citation type="journal article" date="2015" name="Data Brief">
        <title>Shoot transcriptome of the giant reed, Arundo donax.</title>
        <authorList>
            <person name="Barrero R.A."/>
            <person name="Guerrero F.D."/>
            <person name="Moolhuijzen P."/>
            <person name="Goolsby J.A."/>
            <person name="Tidwell J."/>
            <person name="Bellgard S.E."/>
            <person name="Bellgard M.I."/>
        </authorList>
    </citation>
    <scope>NUCLEOTIDE SEQUENCE</scope>
    <source>
        <tissue evidence="1">Shoot tissue taken approximately 20 cm above the soil surface</tissue>
    </source>
</reference>
<accession>A0A0A9DNY2</accession>
<sequence length="22" mass="2570">MQCSAEFPSFLRSKLQILEKTL</sequence>
<organism evidence="1">
    <name type="scientific">Arundo donax</name>
    <name type="common">Giant reed</name>
    <name type="synonym">Donax arundinaceus</name>
    <dbReference type="NCBI Taxonomy" id="35708"/>
    <lineage>
        <taxon>Eukaryota</taxon>
        <taxon>Viridiplantae</taxon>
        <taxon>Streptophyta</taxon>
        <taxon>Embryophyta</taxon>
        <taxon>Tracheophyta</taxon>
        <taxon>Spermatophyta</taxon>
        <taxon>Magnoliopsida</taxon>
        <taxon>Liliopsida</taxon>
        <taxon>Poales</taxon>
        <taxon>Poaceae</taxon>
        <taxon>PACMAD clade</taxon>
        <taxon>Arundinoideae</taxon>
        <taxon>Arundineae</taxon>
        <taxon>Arundo</taxon>
    </lineage>
</organism>
<reference evidence="1" key="1">
    <citation type="submission" date="2014-09" db="EMBL/GenBank/DDBJ databases">
        <authorList>
            <person name="Magalhaes I.L.F."/>
            <person name="Oliveira U."/>
            <person name="Santos F.R."/>
            <person name="Vidigal T.H.D.A."/>
            <person name="Brescovit A.D."/>
            <person name="Santos A.J."/>
        </authorList>
    </citation>
    <scope>NUCLEOTIDE SEQUENCE</scope>
    <source>
        <tissue evidence="1">Shoot tissue taken approximately 20 cm above the soil surface</tissue>
    </source>
</reference>